<dbReference type="Proteomes" id="UP000298050">
    <property type="component" value="Unassembled WGS sequence"/>
</dbReference>
<keyword evidence="3" id="KW-1185">Reference proteome</keyword>
<dbReference type="InterPro" id="IPR037401">
    <property type="entry name" value="SnoaL-like"/>
</dbReference>
<dbReference type="SUPFAM" id="SSF54427">
    <property type="entry name" value="NTF2-like"/>
    <property type="match status" value="1"/>
</dbReference>
<organism evidence="2 3">
    <name type="scientific">Mangrovimicrobium sediminis</name>
    <dbReference type="NCBI Taxonomy" id="2562682"/>
    <lineage>
        <taxon>Bacteria</taxon>
        <taxon>Pseudomonadati</taxon>
        <taxon>Pseudomonadota</taxon>
        <taxon>Gammaproteobacteria</taxon>
        <taxon>Cellvibrionales</taxon>
        <taxon>Halieaceae</taxon>
        <taxon>Mangrovimicrobium</taxon>
    </lineage>
</organism>
<comment type="caution">
    <text evidence="2">The sequence shown here is derived from an EMBL/GenBank/DDBJ whole genome shotgun (WGS) entry which is preliminary data.</text>
</comment>
<dbReference type="Pfam" id="PF12680">
    <property type="entry name" value="SnoaL_2"/>
    <property type="match status" value="1"/>
</dbReference>
<accession>A0A4Z0M5Z8</accession>
<dbReference type="Gene3D" id="2.30.110.10">
    <property type="entry name" value="Electron Transport, Fmn-binding Protein, Chain A"/>
    <property type="match status" value="1"/>
</dbReference>
<dbReference type="EMBL" id="SRLE01000004">
    <property type="protein sequence ID" value="TGD75103.1"/>
    <property type="molecule type" value="Genomic_DNA"/>
</dbReference>
<protein>
    <recommendedName>
        <fullName evidence="1">SnoaL-like domain-containing protein</fullName>
    </recommendedName>
</protein>
<proteinExistence type="predicted"/>
<dbReference type="PANTHER" id="PTHR41252:SF1">
    <property type="entry name" value="BLR2505 PROTEIN"/>
    <property type="match status" value="1"/>
</dbReference>
<dbReference type="AlphaFoldDB" id="A0A4Z0M5Z8"/>
<dbReference type="PANTHER" id="PTHR41252">
    <property type="entry name" value="BLR2505 PROTEIN"/>
    <property type="match status" value="1"/>
</dbReference>
<dbReference type="OrthoDB" id="5735872at2"/>
<dbReference type="Gene3D" id="3.10.450.50">
    <property type="match status" value="1"/>
</dbReference>
<evidence type="ECO:0000313" key="2">
    <source>
        <dbReference type="EMBL" id="TGD75103.1"/>
    </source>
</evidence>
<reference evidence="2 3" key="1">
    <citation type="submission" date="2019-04" db="EMBL/GenBank/DDBJ databases">
        <title>Taxonomy of novel Haliea sp. from mangrove soil of West Coast of India.</title>
        <authorList>
            <person name="Verma A."/>
            <person name="Kumar P."/>
            <person name="Krishnamurthi S."/>
        </authorList>
    </citation>
    <scope>NUCLEOTIDE SEQUENCE [LARGE SCALE GENOMIC DNA]</scope>
    <source>
        <strain evidence="2 3">SAOS-164</strain>
    </source>
</reference>
<feature type="domain" description="SnoaL-like" evidence="1">
    <location>
        <begin position="196"/>
        <end position="300"/>
    </location>
</feature>
<name>A0A4Z0M5Z8_9GAMM</name>
<dbReference type="InterPro" id="IPR032710">
    <property type="entry name" value="NTF2-like_dom_sf"/>
</dbReference>
<dbReference type="InterPro" id="IPR012349">
    <property type="entry name" value="Split_barrel_FMN-bd"/>
</dbReference>
<dbReference type="SUPFAM" id="SSF50475">
    <property type="entry name" value="FMN-binding split barrel"/>
    <property type="match status" value="1"/>
</dbReference>
<evidence type="ECO:0000259" key="1">
    <source>
        <dbReference type="Pfam" id="PF12680"/>
    </source>
</evidence>
<sequence length="320" mass="34998">MDASPGPAHAVVSCRYTGPKIMTAAPVADLGKHSMFDSLKGPWDRETAIAFLEASTCPIRLACTAADGYPRVASLWYQYGDEALHCVTHRDSALAALLRQDARVGFEISGDAPPYFGLRGQGDAQLAPLDDVQLLESLLQRYLGGTQSRLGRWLLSRAQEELWICIRPTRLFSWDYRERMADTVSDATTEASKQVVLDFINASNRGDMDTCFALLADDLVWTDVGTTPFAGRYEGKQAVLAELIGPLFSRLEAGIHMTVEQVTAENDRVVVVASGQAETLEGVPYNNSYCQIFSLRGGLIHSVTEYCDTALVNAVLAPDR</sequence>
<gene>
    <name evidence="2" type="ORF">E4634_03590</name>
</gene>
<evidence type="ECO:0000313" key="3">
    <source>
        <dbReference type="Proteomes" id="UP000298050"/>
    </source>
</evidence>